<accession>L9W098</accession>
<gene>
    <name evidence="2" type="ORF">C496_05412</name>
</gene>
<dbReference type="eggNOG" id="arCOG03053">
    <property type="taxonomic scope" value="Archaea"/>
</dbReference>
<feature type="compositionally biased region" description="Polar residues" evidence="1">
    <location>
        <begin position="194"/>
        <end position="234"/>
    </location>
</feature>
<evidence type="ECO:0000313" key="2">
    <source>
        <dbReference type="EMBL" id="ELY42747.1"/>
    </source>
</evidence>
<sequence>MRASRSVAFLVLVAILGLTVAPVASGAVVGTLTGDSDGEDESSNEAEPEIDVSTFMQSTATDAERSVESGMHDSRYEAADNETRAEMVREQTDTLEERHADLEAEHEVLQEQKDELHRGEYQARMAQLTVEIQSFDRAIDRTEQQATETGVTDERLDELRENAATLSGPEVAEIERGLGGPDGTPGGGPPTHANAGNQTDGALGQGNASQPGQADPGNQSDNENPGQGNASPPGQSDFDEQTDDDEGQADDGTPGQGNATPSDHADAGN</sequence>
<feature type="compositionally biased region" description="Basic and acidic residues" evidence="1">
    <location>
        <begin position="62"/>
        <end position="93"/>
    </location>
</feature>
<dbReference type="EMBL" id="AOHW01000022">
    <property type="protein sequence ID" value="ELY42747.1"/>
    <property type="molecule type" value="Genomic_DNA"/>
</dbReference>
<dbReference type="Proteomes" id="UP000011599">
    <property type="component" value="Unassembled WGS sequence"/>
</dbReference>
<feature type="compositionally biased region" description="Basic and acidic residues" evidence="1">
    <location>
        <begin position="152"/>
        <end position="161"/>
    </location>
</feature>
<feature type="region of interest" description="Disordered" evidence="1">
    <location>
        <begin position="32"/>
        <end position="93"/>
    </location>
</feature>
<dbReference type="OrthoDB" id="170871at2157"/>
<proteinExistence type="predicted"/>
<protein>
    <submittedName>
        <fullName evidence="2">Uncharacterized protein</fullName>
    </submittedName>
</protein>
<feature type="compositionally biased region" description="Gly residues" evidence="1">
    <location>
        <begin position="177"/>
        <end position="186"/>
    </location>
</feature>
<feature type="compositionally biased region" description="Acidic residues" evidence="1">
    <location>
        <begin position="237"/>
        <end position="249"/>
    </location>
</feature>
<dbReference type="AlphaFoldDB" id="L9W098"/>
<organism evidence="2 3">
    <name type="scientific">Natronorubrum tibetense GA33</name>
    <dbReference type="NCBI Taxonomy" id="1114856"/>
    <lineage>
        <taxon>Archaea</taxon>
        <taxon>Methanobacteriati</taxon>
        <taxon>Methanobacteriota</taxon>
        <taxon>Stenosarchaea group</taxon>
        <taxon>Halobacteria</taxon>
        <taxon>Halobacteriales</taxon>
        <taxon>Natrialbaceae</taxon>
        <taxon>Natronorubrum</taxon>
    </lineage>
</organism>
<reference evidence="2 3" key="1">
    <citation type="journal article" date="2014" name="PLoS Genet.">
        <title>Phylogenetically driven sequencing of extremely halophilic archaea reveals strategies for static and dynamic osmo-response.</title>
        <authorList>
            <person name="Becker E.A."/>
            <person name="Seitzer P.M."/>
            <person name="Tritt A."/>
            <person name="Larsen D."/>
            <person name="Krusor M."/>
            <person name="Yao A.I."/>
            <person name="Wu D."/>
            <person name="Madern D."/>
            <person name="Eisen J.A."/>
            <person name="Darling A.E."/>
            <person name="Facciotti M.T."/>
        </authorList>
    </citation>
    <scope>NUCLEOTIDE SEQUENCE [LARGE SCALE GENOMIC DNA]</scope>
    <source>
        <strain evidence="2 3">GA33</strain>
    </source>
</reference>
<keyword evidence="3" id="KW-1185">Reference proteome</keyword>
<dbReference type="RefSeq" id="WP_006088869.1">
    <property type="nucleotide sequence ID" value="NZ_AOHW01000022.1"/>
</dbReference>
<evidence type="ECO:0000256" key="1">
    <source>
        <dbReference type="SAM" id="MobiDB-lite"/>
    </source>
</evidence>
<feature type="region of interest" description="Disordered" evidence="1">
    <location>
        <begin position="140"/>
        <end position="269"/>
    </location>
</feature>
<dbReference type="PATRIC" id="fig|1114856.3.peg.1123"/>
<feature type="compositionally biased region" description="Acidic residues" evidence="1">
    <location>
        <begin position="36"/>
        <end position="50"/>
    </location>
</feature>
<evidence type="ECO:0000313" key="3">
    <source>
        <dbReference type="Proteomes" id="UP000011599"/>
    </source>
</evidence>
<name>L9W098_9EURY</name>
<comment type="caution">
    <text evidence="2">The sequence shown here is derived from an EMBL/GenBank/DDBJ whole genome shotgun (WGS) entry which is preliminary data.</text>
</comment>